<reference evidence="1" key="1">
    <citation type="journal article" date="2020" name="Nature">
        <title>Giant virus diversity and host interactions through global metagenomics.</title>
        <authorList>
            <person name="Schulz F."/>
            <person name="Roux S."/>
            <person name="Paez-Espino D."/>
            <person name="Jungbluth S."/>
            <person name="Walsh D.A."/>
            <person name="Denef V.J."/>
            <person name="McMahon K.D."/>
            <person name="Konstantinidis K.T."/>
            <person name="Eloe-Fadrosh E.A."/>
            <person name="Kyrpides N.C."/>
            <person name="Woyke T."/>
        </authorList>
    </citation>
    <scope>NUCLEOTIDE SEQUENCE</scope>
    <source>
        <strain evidence="1">GVMAG-M-3300023179-59</strain>
    </source>
</reference>
<dbReference type="AlphaFoldDB" id="A0A6C0H1H2"/>
<name>A0A6C0H1H2_9ZZZZ</name>
<organism evidence="1">
    <name type="scientific">viral metagenome</name>
    <dbReference type="NCBI Taxonomy" id="1070528"/>
    <lineage>
        <taxon>unclassified sequences</taxon>
        <taxon>metagenomes</taxon>
        <taxon>organismal metagenomes</taxon>
    </lineage>
</organism>
<sequence length="423" mass="49760">MIQVRDKLHKFVTTELLHKIQLRYSKPNLSIGSKQILHNLFQQMIDANKSIRDPCKISFTSTIVTGLNYDYFPEVIKQKIKPTNNSNIPVVSQTALCSFSINSRNYEIAIVYENKSPAEIEVCFNRMRTWLTMIENHAPARCSQKMNIYLYLTDAIKELPKRQEPIEQIHANTAFTTSCKKVTEMNIFREEEWFKVFIHETFHNMGLDFSHHDSTNSNKKILQLFPIKCDDVRLFETYCEVWAEIINVMFLVYELSNKNTNIENMIKKVENALFLETIFSIFQCAKVLNFYGLTYVDLFDNSEKSHILRTHKYKEKTQAFSYYVLKCIYIYNIESFFNFCAENNTPKHTTTPTKSSHEKWCKHILCFGSCGEPIEKVIDSYCEIVKRHYKDEAFLQDIRSIEKYVQKKPMSTEMSSLRMSLFG</sequence>
<protein>
    <submittedName>
        <fullName evidence="1">Uncharacterized protein</fullName>
    </submittedName>
</protein>
<proteinExistence type="predicted"/>
<dbReference type="EMBL" id="MN739849">
    <property type="protein sequence ID" value="QHT74404.1"/>
    <property type="molecule type" value="Genomic_DNA"/>
</dbReference>
<accession>A0A6C0H1H2</accession>
<evidence type="ECO:0000313" key="1">
    <source>
        <dbReference type="EMBL" id="QHT74404.1"/>
    </source>
</evidence>